<evidence type="ECO:0000313" key="3">
    <source>
        <dbReference type="Proteomes" id="UP000320390"/>
    </source>
</evidence>
<dbReference type="GO" id="GO:0006508">
    <property type="term" value="P:proteolysis"/>
    <property type="evidence" value="ECO:0007669"/>
    <property type="project" value="InterPro"/>
</dbReference>
<feature type="domain" description="Peptidase M28" evidence="1">
    <location>
        <begin position="271"/>
        <end position="493"/>
    </location>
</feature>
<protein>
    <submittedName>
        <fullName evidence="2">Peptidase family M28</fullName>
    </submittedName>
</protein>
<dbReference type="Proteomes" id="UP000320390">
    <property type="component" value="Chromosome"/>
</dbReference>
<dbReference type="PANTHER" id="PTHR12147:SF26">
    <property type="entry name" value="PEPTIDASE M28 DOMAIN-CONTAINING PROTEIN"/>
    <property type="match status" value="1"/>
</dbReference>
<organism evidence="2 3">
    <name type="scientific">Saltatorellus ferox</name>
    <dbReference type="NCBI Taxonomy" id="2528018"/>
    <lineage>
        <taxon>Bacteria</taxon>
        <taxon>Pseudomonadati</taxon>
        <taxon>Planctomycetota</taxon>
        <taxon>Planctomycetia</taxon>
        <taxon>Planctomycetia incertae sedis</taxon>
        <taxon>Saltatorellus</taxon>
    </lineage>
</organism>
<dbReference type="SUPFAM" id="SSF53187">
    <property type="entry name" value="Zn-dependent exopeptidases"/>
    <property type="match status" value="2"/>
</dbReference>
<dbReference type="Gene3D" id="3.40.630.10">
    <property type="entry name" value="Zn peptidases"/>
    <property type="match status" value="1"/>
</dbReference>
<proteinExistence type="predicted"/>
<dbReference type="InterPro" id="IPR007484">
    <property type="entry name" value="Peptidase_M28"/>
</dbReference>
<dbReference type="Pfam" id="PF04389">
    <property type="entry name" value="Peptidase_M28"/>
    <property type="match status" value="1"/>
</dbReference>
<sequence>MAVLLTTVGSAGGAASAGRSAPPCTSAIQEELPLGPPVLVNAGVSAAEAVELAIAGRVSDDRAARTVRELVALGARMGGTESGEAAATYLEQAFLGLGLPTERVLAPAKWCHEATDWSVVAHIEGEPDWALVRTWPLGFSPAGAGQKVELSLESTPGKALLAEGFSATPRGEEPCAVVLDSGATTADGEWPMCRPHARRQKARVAVFGISKPDSARLRAALEAGKAVTIDWHLVTTVKEAAPITVVATLAPAPSGDDSGNEWDVSVLPSIGDTTPSTSIGHVLICAHGDSDSGGPGANDNASGVAIVLEMARAWKAAIEAGEIQPPPVEVRFAIWGSEIHSTKAYRDSAFGRGVLAVLNFDQAGYGTTGERLHIEPDDLPATQPYVLLAAEVLRQFADQPGFPKNWATNKSLGGTDSYLFSGWKRFREEQFPSVTMFTSAWGQADEHPRTAGMPGESWRDRESVLMDYDIHYHSSGDTPENTTDKEPHNMGWCARVGLITTLRYLQRMSAEVPREVPSDSPSGGK</sequence>
<evidence type="ECO:0000313" key="2">
    <source>
        <dbReference type="EMBL" id="QDV07031.1"/>
    </source>
</evidence>
<name>A0A518ESF5_9BACT</name>
<dbReference type="AlphaFoldDB" id="A0A518ESF5"/>
<evidence type="ECO:0000259" key="1">
    <source>
        <dbReference type="Pfam" id="PF04389"/>
    </source>
</evidence>
<dbReference type="Gene3D" id="3.50.30.30">
    <property type="match status" value="1"/>
</dbReference>
<dbReference type="PANTHER" id="PTHR12147">
    <property type="entry name" value="METALLOPEPTIDASE M28 FAMILY MEMBER"/>
    <property type="match status" value="1"/>
</dbReference>
<dbReference type="GO" id="GO:0008235">
    <property type="term" value="F:metalloexopeptidase activity"/>
    <property type="evidence" value="ECO:0007669"/>
    <property type="project" value="InterPro"/>
</dbReference>
<reference evidence="2 3" key="1">
    <citation type="submission" date="2019-02" db="EMBL/GenBank/DDBJ databases">
        <title>Deep-cultivation of Planctomycetes and their phenomic and genomic characterization uncovers novel biology.</title>
        <authorList>
            <person name="Wiegand S."/>
            <person name="Jogler M."/>
            <person name="Boedeker C."/>
            <person name="Pinto D."/>
            <person name="Vollmers J."/>
            <person name="Rivas-Marin E."/>
            <person name="Kohn T."/>
            <person name="Peeters S.H."/>
            <person name="Heuer A."/>
            <person name="Rast P."/>
            <person name="Oberbeckmann S."/>
            <person name="Bunk B."/>
            <person name="Jeske O."/>
            <person name="Meyerdierks A."/>
            <person name="Storesund J.E."/>
            <person name="Kallscheuer N."/>
            <person name="Luecker S."/>
            <person name="Lage O.M."/>
            <person name="Pohl T."/>
            <person name="Merkel B.J."/>
            <person name="Hornburger P."/>
            <person name="Mueller R.-W."/>
            <person name="Bruemmer F."/>
            <person name="Labrenz M."/>
            <person name="Spormann A.M."/>
            <person name="Op den Camp H."/>
            <person name="Overmann J."/>
            <person name="Amann R."/>
            <person name="Jetten M.S.M."/>
            <person name="Mascher T."/>
            <person name="Medema M.H."/>
            <person name="Devos D.P."/>
            <person name="Kaster A.-K."/>
            <person name="Ovreas L."/>
            <person name="Rohde M."/>
            <person name="Galperin M.Y."/>
            <person name="Jogler C."/>
        </authorList>
    </citation>
    <scope>NUCLEOTIDE SEQUENCE [LARGE SCALE GENOMIC DNA]</scope>
    <source>
        <strain evidence="2 3">Poly30</strain>
    </source>
</reference>
<dbReference type="InterPro" id="IPR045175">
    <property type="entry name" value="M28_fam"/>
</dbReference>
<dbReference type="EMBL" id="CP036434">
    <property type="protein sequence ID" value="QDV07031.1"/>
    <property type="molecule type" value="Genomic_DNA"/>
</dbReference>
<keyword evidence="3" id="KW-1185">Reference proteome</keyword>
<gene>
    <name evidence="2" type="ORF">Poly30_25500</name>
</gene>
<accession>A0A518ESF5</accession>